<dbReference type="EMBL" id="CM035406">
    <property type="protein sequence ID" value="KAH7446873.1"/>
    <property type="molecule type" value="Genomic_DNA"/>
</dbReference>
<dbReference type="CDD" id="cd17039">
    <property type="entry name" value="Ubl_ubiquitin_like"/>
    <property type="match status" value="1"/>
</dbReference>
<dbReference type="Gene3D" id="3.10.20.90">
    <property type="entry name" value="Phosphatidylinositol 3-kinase Catalytic Subunit, Chain A, domain 1"/>
    <property type="match status" value="2"/>
</dbReference>
<dbReference type="OMA" id="EYDSIDS"/>
<evidence type="ECO:0000256" key="5">
    <source>
        <dbReference type="ARBA" id="ARBA00022777"/>
    </source>
</evidence>
<dbReference type="InterPro" id="IPR000403">
    <property type="entry name" value="PI3/4_kinase_cat_dom"/>
</dbReference>
<evidence type="ECO:0000259" key="8">
    <source>
        <dbReference type="PROSITE" id="PS50290"/>
    </source>
</evidence>
<dbReference type="Proteomes" id="UP000825935">
    <property type="component" value="Chromosome 1"/>
</dbReference>
<dbReference type="EMBL" id="CM035406">
    <property type="protein sequence ID" value="KAH7446875.1"/>
    <property type="molecule type" value="Genomic_DNA"/>
</dbReference>
<evidence type="ECO:0000313" key="10">
    <source>
        <dbReference type="Proteomes" id="UP000825935"/>
    </source>
</evidence>
<accession>A0A8T2VMU3</accession>
<evidence type="ECO:0000256" key="4">
    <source>
        <dbReference type="ARBA" id="ARBA00022741"/>
    </source>
</evidence>
<dbReference type="SUPFAM" id="SSF54236">
    <property type="entry name" value="Ubiquitin-like"/>
    <property type="match status" value="2"/>
</dbReference>
<keyword evidence="10" id="KW-1185">Reference proteome</keyword>
<dbReference type="PROSITE" id="PS50053">
    <property type="entry name" value="UBIQUITIN_2"/>
    <property type="match status" value="2"/>
</dbReference>
<feature type="domain" description="Ubiquitin-like" evidence="7">
    <location>
        <begin position="30"/>
        <end position="104"/>
    </location>
</feature>
<comment type="similarity">
    <text evidence="1">Belongs to the PI3/PI4-kinase family. Type II PI4K subfamily.</text>
</comment>
<dbReference type="EC" id="2.7.1.67" evidence="2"/>
<comment type="caution">
    <text evidence="9">The sequence shown here is derived from an EMBL/GenBank/DDBJ whole genome shotgun (WGS) entry which is preliminary data.</text>
</comment>
<dbReference type="AlphaFoldDB" id="A0A8T2VMU3"/>
<evidence type="ECO:0000256" key="2">
    <source>
        <dbReference type="ARBA" id="ARBA00012169"/>
    </source>
</evidence>
<dbReference type="InterPro" id="IPR029071">
    <property type="entry name" value="Ubiquitin-like_domsf"/>
</dbReference>
<keyword evidence="5" id="KW-0418">Kinase</keyword>
<evidence type="ECO:0000259" key="7">
    <source>
        <dbReference type="PROSITE" id="PS50053"/>
    </source>
</evidence>
<dbReference type="Pfam" id="PF00454">
    <property type="entry name" value="PI3_PI4_kinase"/>
    <property type="match status" value="1"/>
</dbReference>
<keyword evidence="6" id="KW-0067">ATP-binding</keyword>
<dbReference type="PANTHER" id="PTHR45800">
    <property type="entry name" value="PHOSPHATIDYLINOSITOL 4-KINASE GAMMA"/>
    <property type="match status" value="1"/>
</dbReference>
<dbReference type="GO" id="GO:0005524">
    <property type="term" value="F:ATP binding"/>
    <property type="evidence" value="ECO:0007669"/>
    <property type="project" value="UniProtKB-KW"/>
</dbReference>
<dbReference type="InterPro" id="IPR044571">
    <property type="entry name" value="P4KG1-8"/>
</dbReference>
<evidence type="ECO:0000256" key="6">
    <source>
        <dbReference type="ARBA" id="ARBA00022840"/>
    </source>
</evidence>
<organism evidence="9 10">
    <name type="scientific">Ceratopteris richardii</name>
    <name type="common">Triangle waterfern</name>
    <dbReference type="NCBI Taxonomy" id="49495"/>
    <lineage>
        <taxon>Eukaryota</taxon>
        <taxon>Viridiplantae</taxon>
        <taxon>Streptophyta</taxon>
        <taxon>Embryophyta</taxon>
        <taxon>Tracheophyta</taxon>
        <taxon>Polypodiopsida</taxon>
        <taxon>Polypodiidae</taxon>
        <taxon>Polypodiales</taxon>
        <taxon>Pteridineae</taxon>
        <taxon>Pteridaceae</taxon>
        <taxon>Parkerioideae</taxon>
        <taxon>Ceratopteris</taxon>
    </lineage>
</organism>
<dbReference type="EMBL" id="CM035406">
    <property type="protein sequence ID" value="KAH7446874.1"/>
    <property type="molecule type" value="Genomic_DNA"/>
</dbReference>
<name>A0A8T2VMU3_CERRI</name>
<keyword evidence="3" id="KW-0808">Transferase</keyword>
<dbReference type="Pfam" id="PF00240">
    <property type="entry name" value="ubiquitin"/>
    <property type="match status" value="2"/>
</dbReference>
<dbReference type="SMART" id="SM00213">
    <property type="entry name" value="UBQ"/>
    <property type="match status" value="2"/>
</dbReference>
<feature type="domain" description="Ubiquitin-like" evidence="7">
    <location>
        <begin position="111"/>
        <end position="180"/>
    </location>
</feature>
<evidence type="ECO:0000313" key="9">
    <source>
        <dbReference type="EMBL" id="KAH7446875.1"/>
    </source>
</evidence>
<dbReference type="PANTHER" id="PTHR45800:SF4">
    <property type="entry name" value="PHOSPHATIDYLINOSITOL 4-KINASE GAMMA 3"/>
    <property type="match status" value="1"/>
</dbReference>
<reference evidence="9" key="1">
    <citation type="submission" date="2021-08" db="EMBL/GenBank/DDBJ databases">
        <title>WGS assembly of Ceratopteris richardii.</title>
        <authorList>
            <person name="Marchant D.B."/>
            <person name="Chen G."/>
            <person name="Jenkins J."/>
            <person name="Shu S."/>
            <person name="Leebens-Mack J."/>
            <person name="Grimwood J."/>
            <person name="Schmutz J."/>
            <person name="Soltis P."/>
            <person name="Soltis D."/>
            <person name="Chen Z.-H."/>
        </authorList>
    </citation>
    <scope>NUCLEOTIDE SEQUENCE</scope>
    <source>
        <strain evidence="9">Whitten #5841</strain>
        <tissue evidence="9">Leaf</tissue>
    </source>
</reference>
<evidence type="ECO:0000256" key="1">
    <source>
        <dbReference type="ARBA" id="ARBA00008941"/>
    </source>
</evidence>
<sequence>MASSAIILQPPDVQSVMSPIGQEFDSVDDIQIFLTTSGLRSSVIPLKIGSTDTIASVKMRIQACKGFYVKHQRLVFGGRELYRHDALARDYGLTNGKHVHLVVKVSDLQVVMIRTYSGKDYIFYIDRMKSVRDLKHRLSLRETEFAADKQQLMQKGQNLKDEMLIQQLSVGDDAAVLLFLHNSVKVRSHAVGTDIELLATSQKLRNDQNTVPKQSCRPLLSSDQPETRFDKPYLRKTSVLVESFLKVPVPRVLLDLVHRVQCGLEQGHAPILARDGSGGVYFMQDEYGSSIVGVFKPIDEEPMAVNNPKGLPVSKNGEGLKRGTKVGEGALREVAAFILDHPADGQIGEKLSGFAGVPPTAMVKCHSMYFRQSTSIKTMPSTTKIGSLQQYVHARSNCEDMGPSKFSVHEVHKIAVLDIRLANTDRNGANILACKEDDSSEWSLVPIDHGYCLPDKFEDCTFEWLYWPQVKVPFLPETMKYISNLNPDADILLLKRHGWTLPEGCCRVFHVSTMLLKKGAAAGLTPFEIGSLMCRESLNKRSAIEEMIQDVETNMLPGSSESGFMAALSGIMDNHIQAVLVKRSCIM</sequence>
<keyword evidence="4" id="KW-0547">Nucleotide-binding</keyword>
<dbReference type="InterPro" id="IPR000626">
    <property type="entry name" value="Ubiquitin-like_dom"/>
</dbReference>
<proteinExistence type="inferred from homology"/>
<feature type="domain" description="PI3K/PI4K catalytic" evidence="8">
    <location>
        <begin position="267"/>
        <end position="563"/>
    </location>
</feature>
<protein>
    <recommendedName>
        <fullName evidence="2">1-phosphatidylinositol 4-kinase</fullName>
        <ecNumber evidence="2">2.7.1.67</ecNumber>
    </recommendedName>
</protein>
<dbReference type="PROSITE" id="PS50290">
    <property type="entry name" value="PI3_4_KINASE_3"/>
    <property type="match status" value="1"/>
</dbReference>
<evidence type="ECO:0000256" key="3">
    <source>
        <dbReference type="ARBA" id="ARBA00022679"/>
    </source>
</evidence>
<dbReference type="OrthoDB" id="5839at2759"/>
<gene>
    <name evidence="9" type="ORF">KP509_01G079900</name>
</gene>
<dbReference type="GO" id="GO:0004430">
    <property type="term" value="F:1-phosphatidylinositol 4-kinase activity"/>
    <property type="evidence" value="ECO:0007669"/>
    <property type="project" value="UniProtKB-EC"/>
</dbReference>